<sequence>MKMARFFLWLLPGASILLHRGFVGTECLQSPPLPASSTPGLVQKAHVEEQLQRNDISSHPRARSNIHGGSGEDGSNGNEDDDECVSPL</sequence>
<evidence type="ECO:0000256" key="1">
    <source>
        <dbReference type="SAM" id="MobiDB-lite"/>
    </source>
</evidence>
<name>F0VB87_NEOCL</name>
<evidence type="ECO:0008006" key="6">
    <source>
        <dbReference type="Google" id="ProtNLM"/>
    </source>
</evidence>
<dbReference type="Proteomes" id="UP000007494">
    <property type="component" value="Chromosome IX"/>
</dbReference>
<protein>
    <recommendedName>
        <fullName evidence="6">Secreted protein</fullName>
    </recommendedName>
</protein>
<feature type="compositionally biased region" description="Basic and acidic residues" evidence="1">
    <location>
        <begin position="45"/>
        <end position="58"/>
    </location>
</feature>
<dbReference type="AlphaFoldDB" id="F0VB87"/>
<dbReference type="OMA" id="HPMAEAN"/>
<dbReference type="EMBL" id="LN714484">
    <property type="protein sequence ID" value="CEL68173.1"/>
    <property type="molecule type" value="Genomic_DNA"/>
</dbReference>
<keyword evidence="2" id="KW-0732">Signal</keyword>
<reference evidence="4" key="4">
    <citation type="journal article" date="2015" name="PLoS ONE">
        <title>Comprehensive Evaluation of Toxoplasma gondii VEG and Neospora caninum LIV Genomes with Tachyzoite Stage Transcriptome and Proteome Defines Novel Transcript Features.</title>
        <authorList>
            <person name="Ramaprasad A."/>
            <person name="Mourier T."/>
            <person name="Naeem R."/>
            <person name="Malas T.B."/>
            <person name="Moussa E."/>
            <person name="Panigrahi A."/>
            <person name="Vermont S.J."/>
            <person name="Otto T.D."/>
            <person name="Wastling J."/>
            <person name="Pain A."/>
        </authorList>
    </citation>
    <scope>NUCLEOTIDE SEQUENCE</scope>
    <source>
        <strain evidence="4">Liverpool</strain>
    </source>
</reference>
<evidence type="ECO:0000256" key="2">
    <source>
        <dbReference type="SAM" id="SignalP"/>
    </source>
</evidence>
<feature type="region of interest" description="Disordered" evidence="1">
    <location>
        <begin position="30"/>
        <end position="88"/>
    </location>
</feature>
<accession>F0VB87</accession>
<keyword evidence="5" id="KW-1185">Reference proteome</keyword>
<reference evidence="3" key="2">
    <citation type="submission" date="2011-03" db="EMBL/GenBank/DDBJ databases">
        <title>Comparative genomics and transcriptomics of Neospora caninum and Toxoplasma gondii.</title>
        <authorList>
            <person name="Reid A.J."/>
            <person name="Sohal A."/>
            <person name="Harris D."/>
            <person name="Quail M."/>
            <person name="Sanders M."/>
            <person name="Berriman M."/>
            <person name="Wastling J.M."/>
            <person name="Pain A."/>
        </authorList>
    </citation>
    <scope>NUCLEOTIDE SEQUENCE</scope>
    <source>
        <strain evidence="3">Liverpool</strain>
    </source>
</reference>
<dbReference type="VEuPathDB" id="ToxoDB:NCLIV_039460"/>
<gene>
    <name evidence="4" type="ORF">BN1204_039460</name>
    <name evidence="3" type="ORF">NCLIV_039460</name>
</gene>
<feature type="compositionally biased region" description="Acidic residues" evidence="1">
    <location>
        <begin position="78"/>
        <end position="88"/>
    </location>
</feature>
<evidence type="ECO:0000313" key="4">
    <source>
        <dbReference type="EMBL" id="CEL68173.1"/>
    </source>
</evidence>
<organism evidence="3 5">
    <name type="scientific">Neospora caninum (strain Liverpool)</name>
    <dbReference type="NCBI Taxonomy" id="572307"/>
    <lineage>
        <taxon>Eukaryota</taxon>
        <taxon>Sar</taxon>
        <taxon>Alveolata</taxon>
        <taxon>Apicomplexa</taxon>
        <taxon>Conoidasida</taxon>
        <taxon>Coccidia</taxon>
        <taxon>Eucoccidiorida</taxon>
        <taxon>Eimeriorina</taxon>
        <taxon>Sarcocystidae</taxon>
        <taxon>Neospora</taxon>
    </lineage>
</organism>
<feature type="signal peptide" evidence="2">
    <location>
        <begin position="1"/>
        <end position="25"/>
    </location>
</feature>
<reference evidence="3" key="1">
    <citation type="submission" date="2011-02" db="EMBL/GenBank/DDBJ databases">
        <authorList>
            <person name="Aslett M."/>
        </authorList>
    </citation>
    <scope>NUCLEOTIDE SEQUENCE</scope>
    <source>
        <strain evidence="3">Liverpool</strain>
    </source>
</reference>
<dbReference type="EMBL" id="FR823385">
    <property type="protein sequence ID" value="CBZ50871.1"/>
    <property type="molecule type" value="Genomic_DNA"/>
</dbReference>
<dbReference type="GeneID" id="13441905"/>
<proteinExistence type="predicted"/>
<feature type="chain" id="PRO_5007655006" description="Secreted protein" evidence="2">
    <location>
        <begin position="26"/>
        <end position="88"/>
    </location>
</feature>
<dbReference type="eggNOG" id="ENOG502TMVD">
    <property type="taxonomic scope" value="Eukaryota"/>
</dbReference>
<evidence type="ECO:0000313" key="3">
    <source>
        <dbReference type="EMBL" id="CBZ50871.1"/>
    </source>
</evidence>
<reference evidence="5" key="3">
    <citation type="journal article" date="2012" name="PLoS Pathog.">
        <title>Comparative genomics of the apicomplexan parasites Toxoplasma gondii and Neospora caninum: Coccidia differing in host range and transmission strategy.</title>
        <authorList>
            <person name="Reid A.J."/>
            <person name="Vermont S.J."/>
            <person name="Cotton J.A."/>
            <person name="Harris D."/>
            <person name="Hill-Cawthorne G.A."/>
            <person name="Konen-Waisman S."/>
            <person name="Latham S.M."/>
            <person name="Mourier T."/>
            <person name="Norton R."/>
            <person name="Quail M.A."/>
            <person name="Sanders M."/>
            <person name="Shanmugam D."/>
            <person name="Sohal A."/>
            <person name="Wasmuth J.D."/>
            <person name="Brunk B."/>
            <person name="Grigg M.E."/>
            <person name="Howard J.C."/>
            <person name="Parkinson J."/>
            <person name="Roos D.S."/>
            <person name="Trees A.J."/>
            <person name="Berriman M."/>
            <person name="Pain A."/>
            <person name="Wastling J.M."/>
        </authorList>
    </citation>
    <scope>NUCLEOTIDE SEQUENCE [LARGE SCALE GENOMIC DNA]</scope>
    <source>
        <strain evidence="5">Liverpool</strain>
    </source>
</reference>
<evidence type="ECO:0000313" key="5">
    <source>
        <dbReference type="Proteomes" id="UP000007494"/>
    </source>
</evidence>
<dbReference type="InParanoid" id="F0VB87"/>
<dbReference type="RefSeq" id="XP_003880904.1">
    <property type="nucleotide sequence ID" value="XM_003880855.1"/>
</dbReference>